<name>A0A9D2GUW9_9BACT</name>
<dbReference type="Proteomes" id="UP000824176">
    <property type="component" value="Unassembled WGS sequence"/>
</dbReference>
<dbReference type="GO" id="GO:0004180">
    <property type="term" value="F:carboxypeptidase activity"/>
    <property type="evidence" value="ECO:0007669"/>
    <property type="project" value="UniProtKB-KW"/>
</dbReference>
<gene>
    <name evidence="1" type="ORF">H9804_04360</name>
</gene>
<keyword evidence="1" id="KW-0121">Carboxypeptidase</keyword>
<evidence type="ECO:0000313" key="1">
    <source>
        <dbReference type="EMBL" id="HIZ89155.1"/>
    </source>
</evidence>
<dbReference type="EMBL" id="DXAQ01000069">
    <property type="protein sequence ID" value="HIZ89155.1"/>
    <property type="molecule type" value="Genomic_DNA"/>
</dbReference>
<protein>
    <submittedName>
        <fullName evidence="1">Carboxypeptidase-like regulatory domain-containing protein</fullName>
    </submittedName>
</protein>
<dbReference type="Pfam" id="PF13620">
    <property type="entry name" value="CarboxypepD_reg"/>
    <property type="match status" value="1"/>
</dbReference>
<keyword evidence="1" id="KW-0645">Protease</keyword>
<comment type="caution">
    <text evidence="1">The sequence shown here is derived from an EMBL/GenBank/DDBJ whole genome shotgun (WGS) entry which is preliminary data.</text>
</comment>
<accession>A0A9D2GUW9</accession>
<keyword evidence="1" id="KW-0378">Hydrolase</keyword>
<dbReference type="AlphaFoldDB" id="A0A9D2GUW9"/>
<proteinExistence type="predicted"/>
<organism evidence="1 2">
    <name type="scientific">Candidatus Mucispirillum faecigallinarum</name>
    <dbReference type="NCBI Taxonomy" id="2838699"/>
    <lineage>
        <taxon>Bacteria</taxon>
        <taxon>Pseudomonadati</taxon>
        <taxon>Deferribacterota</taxon>
        <taxon>Deferribacteres</taxon>
        <taxon>Deferribacterales</taxon>
        <taxon>Mucispirillaceae</taxon>
        <taxon>Mucispirillum</taxon>
    </lineage>
</organism>
<dbReference type="Gene3D" id="2.60.40.1120">
    <property type="entry name" value="Carboxypeptidase-like, regulatory domain"/>
    <property type="match status" value="1"/>
</dbReference>
<evidence type="ECO:0000313" key="2">
    <source>
        <dbReference type="Proteomes" id="UP000824176"/>
    </source>
</evidence>
<reference evidence="1" key="1">
    <citation type="journal article" date="2021" name="PeerJ">
        <title>Extensive microbial diversity within the chicken gut microbiome revealed by metagenomics and culture.</title>
        <authorList>
            <person name="Gilroy R."/>
            <person name="Ravi A."/>
            <person name="Getino M."/>
            <person name="Pursley I."/>
            <person name="Horton D.L."/>
            <person name="Alikhan N.F."/>
            <person name="Baker D."/>
            <person name="Gharbi K."/>
            <person name="Hall N."/>
            <person name="Watson M."/>
            <person name="Adriaenssens E.M."/>
            <person name="Foster-Nyarko E."/>
            <person name="Jarju S."/>
            <person name="Secka A."/>
            <person name="Antonio M."/>
            <person name="Oren A."/>
            <person name="Chaudhuri R.R."/>
            <person name="La Ragione R."/>
            <person name="Hildebrand F."/>
            <person name="Pallen M.J."/>
        </authorList>
    </citation>
    <scope>NUCLEOTIDE SEQUENCE</scope>
    <source>
        <strain evidence="1">ChiW4-1371</strain>
    </source>
</reference>
<dbReference type="SUPFAM" id="SSF49464">
    <property type="entry name" value="Carboxypeptidase regulatory domain-like"/>
    <property type="match status" value="1"/>
</dbReference>
<reference evidence="1" key="2">
    <citation type="submission" date="2021-04" db="EMBL/GenBank/DDBJ databases">
        <authorList>
            <person name="Gilroy R."/>
        </authorList>
    </citation>
    <scope>NUCLEOTIDE SEQUENCE</scope>
    <source>
        <strain evidence="1">ChiW4-1371</strain>
    </source>
</reference>
<sequence>MRKILLLTIFIFYSFLAYGAEEIKSVADIFPKASQMKGGSSSWIVAGVSSEKRDRCTVYENTYSYYSTKKEKILDIERENTYMVSARIFECDNFAEALKNYKELAAISKKHAKRKQVAPVPFGEQGIMVALPLQSGRGKSQQANFYVTYIFRNFVIQVYSDDGFAQMDMSGAIESNIYKYLKNKGINYAVNKVNLLVETGSAAYMDSLSFTGDKIASVLISGIVLDANNKPVPNAKITAVETNQSINTDAEGRFNFNVSSGKGKSISMVKTIMLPFPISGERLALSTGFYPIEVKNNGKDVFNGLLNILVKNNRVSGYLVDTSLNKRFPLTGYVKGDNVTLDTDCTEPGSTLNCRKIFKGRLVSDYIVQGKAIGVGSGDFTIDKNKFTVITETPYIRDTGISLKLSVLQNGVQKYSSQNNMPLNAGESNKSYLELQTGSFMGKDMLYFKSAYLKLNVLGLNIKNKAELVLFKRNVDKKGNVSMQRIAPLKTISSEDNEEIEIDISSQIRQPNENGYFIGLAGSEKDYIIFNGNTIRAILSYYGDASSYKPRKVLGIALKDFDGDDIVANKGTVEKDGSADIVLSLSVSAKGRTLEQLEVTAEADTKRVWNTKLNDIYPAIGVLQNGGILNEDDSSINIPLKSDTEVYDLHLYKGSLKEENINKITVKAVIDGKPYENFITLK</sequence>
<dbReference type="InterPro" id="IPR008969">
    <property type="entry name" value="CarboxyPept-like_regulatory"/>
</dbReference>